<dbReference type="GeneID" id="40263810"/>
<dbReference type="SUPFAM" id="SSF103473">
    <property type="entry name" value="MFS general substrate transporter"/>
    <property type="match status" value="1"/>
</dbReference>
<dbReference type="PANTHER" id="PTHR48020">
    <property type="entry name" value="PROTON MYO-INOSITOL COTRANSPORTER"/>
    <property type="match status" value="1"/>
</dbReference>
<dbReference type="OrthoDB" id="117970at2157"/>
<keyword evidence="5 8" id="KW-0812">Transmembrane</keyword>
<feature type="transmembrane region" description="Helical" evidence="8">
    <location>
        <begin position="279"/>
        <end position="302"/>
    </location>
</feature>
<dbReference type="CDD" id="cd17359">
    <property type="entry name" value="MFS_XylE_like"/>
    <property type="match status" value="1"/>
</dbReference>
<comment type="similarity">
    <text evidence="2">Belongs to the major facilitator superfamily. Sugar transporter (TC 2.A.1.1) family.</text>
</comment>
<feature type="transmembrane region" description="Helical" evidence="8">
    <location>
        <begin position="345"/>
        <end position="367"/>
    </location>
</feature>
<evidence type="ECO:0000313" key="11">
    <source>
        <dbReference type="Proteomes" id="UP000302218"/>
    </source>
</evidence>
<organism evidence="10 11">
    <name type="scientific">Natrinema versiforme</name>
    <dbReference type="NCBI Taxonomy" id="88724"/>
    <lineage>
        <taxon>Archaea</taxon>
        <taxon>Methanobacteriati</taxon>
        <taxon>Methanobacteriota</taxon>
        <taxon>Stenosarchaea group</taxon>
        <taxon>Halobacteria</taxon>
        <taxon>Halobacteriales</taxon>
        <taxon>Natrialbaceae</taxon>
        <taxon>Natrinema</taxon>
    </lineage>
</organism>
<feature type="transmembrane region" description="Helical" evidence="8">
    <location>
        <begin position="63"/>
        <end position="83"/>
    </location>
</feature>
<dbReference type="PANTHER" id="PTHR48020:SF12">
    <property type="entry name" value="PROTON MYO-INOSITOL COTRANSPORTER"/>
    <property type="match status" value="1"/>
</dbReference>
<evidence type="ECO:0000256" key="4">
    <source>
        <dbReference type="ARBA" id="ARBA00022475"/>
    </source>
</evidence>
<dbReference type="GO" id="GO:0005737">
    <property type="term" value="C:cytoplasm"/>
    <property type="evidence" value="ECO:0007669"/>
    <property type="project" value="UniProtKB-ARBA"/>
</dbReference>
<dbReference type="InterPro" id="IPR036259">
    <property type="entry name" value="MFS_trans_sf"/>
</dbReference>
<protein>
    <submittedName>
        <fullName evidence="10">Sugar porter family MFS transporter</fullName>
    </submittedName>
</protein>
<dbReference type="Gene3D" id="1.20.1250.20">
    <property type="entry name" value="MFS general substrate transporter like domains"/>
    <property type="match status" value="1"/>
</dbReference>
<feature type="domain" description="Major facilitator superfamily (MFS) profile" evidence="9">
    <location>
        <begin position="20"/>
        <end position="467"/>
    </location>
</feature>
<dbReference type="InterPro" id="IPR050814">
    <property type="entry name" value="Myo-inositol_Transporter"/>
</dbReference>
<keyword evidence="3" id="KW-0813">Transport</keyword>
<feature type="transmembrane region" description="Helical" evidence="8">
    <location>
        <begin position="314"/>
        <end position="338"/>
    </location>
</feature>
<dbReference type="RefSeq" id="WP_138243520.1">
    <property type="nucleotide sequence ID" value="NZ_CP040330.1"/>
</dbReference>
<feature type="transmembrane region" description="Helical" evidence="8">
    <location>
        <begin position="153"/>
        <end position="175"/>
    </location>
</feature>
<dbReference type="PROSITE" id="PS50850">
    <property type="entry name" value="MFS"/>
    <property type="match status" value="1"/>
</dbReference>
<dbReference type="InterPro" id="IPR003663">
    <property type="entry name" value="Sugar/inositol_transpt"/>
</dbReference>
<feature type="transmembrane region" description="Helical" evidence="8">
    <location>
        <begin position="120"/>
        <end position="141"/>
    </location>
</feature>
<dbReference type="AlphaFoldDB" id="A0A4V1FXJ5"/>
<dbReference type="InterPro" id="IPR005828">
    <property type="entry name" value="MFS_sugar_transport-like"/>
</dbReference>
<evidence type="ECO:0000256" key="8">
    <source>
        <dbReference type="SAM" id="Phobius"/>
    </source>
</evidence>
<keyword evidence="6 8" id="KW-1133">Transmembrane helix</keyword>
<name>A0A4V1FXJ5_9EURY</name>
<feature type="transmembrane region" description="Helical" evidence="8">
    <location>
        <begin position="413"/>
        <end position="433"/>
    </location>
</feature>
<dbReference type="InterPro" id="IPR047984">
    <property type="entry name" value="XylE-like"/>
</dbReference>
<dbReference type="GO" id="GO:0005886">
    <property type="term" value="C:plasma membrane"/>
    <property type="evidence" value="ECO:0007669"/>
    <property type="project" value="UniProtKB-SubCell"/>
</dbReference>
<dbReference type="FunFam" id="1.20.1250.20:FF:000118">
    <property type="entry name" value="D-xylose-proton symporter-like 3, chloroplastic"/>
    <property type="match status" value="1"/>
</dbReference>
<dbReference type="InterPro" id="IPR020846">
    <property type="entry name" value="MFS_dom"/>
</dbReference>
<gene>
    <name evidence="10" type="ORF">FEJ81_01025</name>
</gene>
<evidence type="ECO:0000256" key="1">
    <source>
        <dbReference type="ARBA" id="ARBA00004651"/>
    </source>
</evidence>
<dbReference type="Proteomes" id="UP000302218">
    <property type="component" value="Chromosome"/>
</dbReference>
<dbReference type="EMBL" id="CP040330">
    <property type="protein sequence ID" value="QCS40996.1"/>
    <property type="molecule type" value="Genomic_DNA"/>
</dbReference>
<dbReference type="PRINTS" id="PR00171">
    <property type="entry name" value="SUGRTRNSPORT"/>
</dbReference>
<dbReference type="GO" id="GO:0022857">
    <property type="term" value="F:transmembrane transporter activity"/>
    <property type="evidence" value="ECO:0007669"/>
    <property type="project" value="InterPro"/>
</dbReference>
<feature type="transmembrane region" description="Helical" evidence="8">
    <location>
        <begin position="200"/>
        <end position="221"/>
    </location>
</feature>
<dbReference type="KEGG" id="nvr:FEJ81_01025"/>
<keyword evidence="7 8" id="KW-0472">Membrane</keyword>
<dbReference type="InterPro" id="IPR005829">
    <property type="entry name" value="Sugar_transporter_CS"/>
</dbReference>
<feature type="transmembrane region" description="Helical" evidence="8">
    <location>
        <begin position="16"/>
        <end position="43"/>
    </location>
</feature>
<feature type="transmembrane region" description="Helical" evidence="8">
    <location>
        <begin position="445"/>
        <end position="463"/>
    </location>
</feature>
<evidence type="ECO:0000256" key="5">
    <source>
        <dbReference type="ARBA" id="ARBA00022692"/>
    </source>
</evidence>
<reference evidence="11" key="1">
    <citation type="submission" date="2019-05" db="EMBL/GenBank/DDBJ databases">
        <title>Genome sequence and methylation pattern of the halophilic Archaeon Natrinema versiforme BOL5-4.</title>
        <authorList>
            <person name="DasSarma P."/>
            <person name="Anton B.P."/>
            <person name="DasSarma S.L."/>
            <person name="Martinez F.L."/>
            <person name="Guzman D."/>
            <person name="Roberts R.J."/>
            <person name="DasSarma S."/>
        </authorList>
    </citation>
    <scope>NUCLEOTIDE SEQUENCE [LARGE SCALE GENOMIC DNA]</scope>
    <source>
        <strain evidence="11">BOL5-4</strain>
    </source>
</reference>
<evidence type="ECO:0000256" key="6">
    <source>
        <dbReference type="ARBA" id="ARBA00022989"/>
    </source>
</evidence>
<accession>A0A4V1FXJ5</accession>
<feature type="transmembrane region" description="Helical" evidence="8">
    <location>
        <begin position="95"/>
        <end position="114"/>
    </location>
</feature>
<dbReference type="NCBIfam" id="TIGR00879">
    <property type="entry name" value="SP"/>
    <property type="match status" value="1"/>
</dbReference>
<proteinExistence type="inferred from homology"/>
<evidence type="ECO:0000259" key="9">
    <source>
        <dbReference type="PROSITE" id="PS50850"/>
    </source>
</evidence>
<sequence>MSTTHSGTTGSGRNSFVYVVAALAALNGLLFGFDTGVISGAMLYIRNTFELTTVFGVSMNASFVEGIVVSGAMIGAIVGAALGGRLADRLGRRRLILVGAVIFFVGSFIMAIAPTVEILIVGRIVDGIGVGFASVVGPLYISEISPPKIRGSLVSLNQLTITSGILIAYLVNYAFSSAQLWRWVGLGTVPEEVFASGGGWRWMLGLGMVPATVLFLGMLFMPESPRWLYEHGRESDAREVLATTRVESHVEDELREIKQTVRTESGTLQDLFEPWVRPMLIVGVGLAAFQQVTGINTVMYYAPTILESTGFADTASILATVGIGAVNVVMTVVAVFLMDRSGRRPLLLTGLAGMTVMLAVLGIVFYLPGLSGAIGWVATGSLMLYVAFFAIGLGPVFWLMISEIYPMEVRGTAMGVVTVVNWAGNLIVSLTFLRLVDGIGQTGTFWLYGVLSLFALVFCYRLVPETKGRSLEEIEADLRETAFGSETSERSPAVETDD</sequence>
<dbReference type="PROSITE" id="PS00216">
    <property type="entry name" value="SUGAR_TRANSPORT_1"/>
    <property type="match status" value="1"/>
</dbReference>
<evidence type="ECO:0000256" key="2">
    <source>
        <dbReference type="ARBA" id="ARBA00010992"/>
    </source>
</evidence>
<dbReference type="Pfam" id="PF00083">
    <property type="entry name" value="Sugar_tr"/>
    <property type="match status" value="1"/>
</dbReference>
<evidence type="ECO:0000256" key="3">
    <source>
        <dbReference type="ARBA" id="ARBA00022448"/>
    </source>
</evidence>
<evidence type="ECO:0000256" key="7">
    <source>
        <dbReference type="ARBA" id="ARBA00023136"/>
    </source>
</evidence>
<comment type="subcellular location">
    <subcellularLocation>
        <location evidence="1">Cell membrane</location>
        <topology evidence="1">Multi-pass membrane protein</topology>
    </subcellularLocation>
</comment>
<feature type="transmembrane region" description="Helical" evidence="8">
    <location>
        <begin position="373"/>
        <end position="401"/>
    </location>
</feature>
<dbReference type="PROSITE" id="PS00217">
    <property type="entry name" value="SUGAR_TRANSPORT_2"/>
    <property type="match status" value="1"/>
</dbReference>
<keyword evidence="4" id="KW-1003">Cell membrane</keyword>
<evidence type="ECO:0000313" key="10">
    <source>
        <dbReference type="EMBL" id="QCS40996.1"/>
    </source>
</evidence>